<feature type="coiled-coil region" evidence="3">
    <location>
        <begin position="185"/>
        <end position="284"/>
    </location>
</feature>
<keyword evidence="6" id="KW-1185">Reference proteome</keyword>
<feature type="domain" description="Kinesin motor" evidence="4">
    <location>
        <begin position="372"/>
        <end position="542"/>
    </location>
</feature>
<dbReference type="InterPro" id="IPR031852">
    <property type="entry name" value="Vik1/Cik1_MT-bd"/>
</dbReference>
<keyword evidence="2" id="KW-0067">ATP-binding</keyword>
<dbReference type="InterPro" id="IPR027640">
    <property type="entry name" value="Kinesin-like_fam"/>
</dbReference>
<dbReference type="SUPFAM" id="SSF52540">
    <property type="entry name" value="P-loop containing nucleoside triphosphate hydrolases"/>
    <property type="match status" value="1"/>
</dbReference>
<dbReference type="PANTHER" id="PTHR47972">
    <property type="entry name" value="KINESIN-LIKE PROTEIN KLP-3"/>
    <property type="match status" value="1"/>
</dbReference>
<dbReference type="Proteomes" id="UP001454036">
    <property type="component" value="Unassembled WGS sequence"/>
</dbReference>
<evidence type="ECO:0000313" key="5">
    <source>
        <dbReference type="EMBL" id="GAA0169749.1"/>
    </source>
</evidence>
<dbReference type="GO" id="GO:0003777">
    <property type="term" value="F:microtubule motor activity"/>
    <property type="evidence" value="ECO:0007669"/>
    <property type="project" value="InterPro"/>
</dbReference>
<dbReference type="PANTHER" id="PTHR47972:SF50">
    <property type="entry name" value="KINESIN-LIKE PROTEIN KIN-14P"/>
    <property type="match status" value="1"/>
</dbReference>
<protein>
    <submittedName>
        <fullName evidence="5">Microtubule binding motor protein</fullName>
    </submittedName>
</protein>
<evidence type="ECO:0000256" key="3">
    <source>
        <dbReference type="SAM" id="Coils"/>
    </source>
</evidence>
<keyword evidence="2" id="KW-0547">Nucleotide-binding</keyword>
<reference evidence="5 6" key="1">
    <citation type="submission" date="2024-01" db="EMBL/GenBank/DDBJ databases">
        <title>The complete chloroplast genome sequence of Lithospermum erythrorhizon: insights into the phylogenetic relationship among Boraginaceae species and the maternal lineages of purple gromwells.</title>
        <authorList>
            <person name="Okada T."/>
            <person name="Watanabe K."/>
        </authorList>
    </citation>
    <scope>NUCLEOTIDE SEQUENCE [LARGE SCALE GENOMIC DNA]</scope>
</reference>
<dbReference type="SMART" id="SM00129">
    <property type="entry name" value="KISc"/>
    <property type="match status" value="1"/>
</dbReference>
<proteinExistence type="inferred from homology"/>
<dbReference type="GO" id="GO:0015630">
    <property type="term" value="C:microtubule cytoskeleton"/>
    <property type="evidence" value="ECO:0007669"/>
    <property type="project" value="TreeGrafter"/>
</dbReference>
<evidence type="ECO:0000256" key="1">
    <source>
        <dbReference type="ARBA" id="ARBA00023175"/>
    </source>
</evidence>
<comment type="similarity">
    <text evidence="2">Belongs to the TRAFAC class myosin-kinesin ATPase superfamily. Kinesin family.</text>
</comment>
<name>A0AAV3R1K1_LITER</name>
<organism evidence="5 6">
    <name type="scientific">Lithospermum erythrorhizon</name>
    <name type="common">Purple gromwell</name>
    <name type="synonym">Lithospermum officinale var. erythrorhizon</name>
    <dbReference type="NCBI Taxonomy" id="34254"/>
    <lineage>
        <taxon>Eukaryota</taxon>
        <taxon>Viridiplantae</taxon>
        <taxon>Streptophyta</taxon>
        <taxon>Embryophyta</taxon>
        <taxon>Tracheophyta</taxon>
        <taxon>Spermatophyta</taxon>
        <taxon>Magnoliopsida</taxon>
        <taxon>eudicotyledons</taxon>
        <taxon>Gunneridae</taxon>
        <taxon>Pentapetalae</taxon>
        <taxon>asterids</taxon>
        <taxon>lamiids</taxon>
        <taxon>Boraginales</taxon>
        <taxon>Boraginaceae</taxon>
        <taxon>Boraginoideae</taxon>
        <taxon>Lithospermeae</taxon>
        <taxon>Lithospermum</taxon>
    </lineage>
</organism>
<gene>
    <name evidence="5" type="ORF">LIER_24159</name>
</gene>
<evidence type="ECO:0000256" key="2">
    <source>
        <dbReference type="PROSITE-ProRule" id="PRU00283"/>
    </source>
</evidence>
<dbReference type="InterPro" id="IPR036961">
    <property type="entry name" value="Kinesin_motor_dom_sf"/>
</dbReference>
<dbReference type="PROSITE" id="PS50067">
    <property type="entry name" value="KINESIN_MOTOR_2"/>
    <property type="match status" value="1"/>
</dbReference>
<dbReference type="AlphaFoldDB" id="A0AAV3R1K1"/>
<dbReference type="GO" id="GO:0005524">
    <property type="term" value="F:ATP binding"/>
    <property type="evidence" value="ECO:0007669"/>
    <property type="project" value="UniProtKB-UniRule"/>
</dbReference>
<evidence type="ECO:0000313" key="6">
    <source>
        <dbReference type="Proteomes" id="UP001454036"/>
    </source>
</evidence>
<keyword evidence="1 2" id="KW-0505">Motor protein</keyword>
<sequence>MDFQGNVHNRVNQTLIPLSSALFGAKDVNILLGESAEIVNGAHREQLLPANSKERRKVMSDSKFQGPWTTPLHHAGNKFNEVIQSKKGGFADLPAEKIVEMMESNSLDKAPTQSLLSVVNGILDESMERNNGEIPYRVACLLRKVVQEIGLRIVTQAEHLRMQSGLFKAREEKNKSRIQVLEAIAEAACEDSKILTKQLQQMKNEQAITKEKSKSEAQDVFRLMKEEIVFLKQELEVARKTCERRCLQMESKARSAQNHLEERMKEASNLLTESKKRIKELEMITESEVREWNKKEHIYHIFTEFQLGALQDLRLASQSIRQEVVKTQNIYAKEFDHLEGEVHALEDAARNYYDVLAENQKLHNVVQDLRGNIRVHCRIRPFLPEKEEKLSAIEYMGENGELVIINPSKTGKEASRLFKFNKVYGPSSTQDEVFSDIQPLVQSVLDGYNVCIFAYGQTGSGKTYTMMGPYGATEEQCGVNHRALNDLFHISQTRESTFTYEIGVQMVEIYNDQVRDLLSSSSSQKKYPLLLHFFGSRGFTST</sequence>
<comment type="caution">
    <text evidence="5">The sequence shown here is derived from an EMBL/GenBank/DDBJ whole genome shotgun (WGS) entry which is preliminary data.</text>
</comment>
<dbReference type="GO" id="GO:0008017">
    <property type="term" value="F:microtubule binding"/>
    <property type="evidence" value="ECO:0007669"/>
    <property type="project" value="InterPro"/>
</dbReference>
<dbReference type="InterPro" id="IPR027417">
    <property type="entry name" value="P-loop_NTPase"/>
</dbReference>
<keyword evidence="3" id="KW-0175">Coiled coil</keyword>
<dbReference type="Gene3D" id="3.40.850.10">
    <property type="entry name" value="Kinesin motor domain"/>
    <property type="match status" value="1"/>
</dbReference>
<dbReference type="EMBL" id="BAABME010006962">
    <property type="protein sequence ID" value="GAA0169749.1"/>
    <property type="molecule type" value="Genomic_DNA"/>
</dbReference>
<evidence type="ECO:0000259" key="4">
    <source>
        <dbReference type="PROSITE" id="PS50067"/>
    </source>
</evidence>
<dbReference type="InterPro" id="IPR001752">
    <property type="entry name" value="Kinesin_motor_dom"/>
</dbReference>
<dbReference type="FunFam" id="3.40.850.10:FF:000111">
    <property type="entry name" value="p-loop nucleoside triphosphate hydrolase superfamily protein with CH (Calponin Homology) domain"/>
    <property type="match status" value="1"/>
</dbReference>
<feature type="binding site" evidence="2">
    <location>
        <begin position="456"/>
        <end position="463"/>
    </location>
    <ligand>
        <name>ATP</name>
        <dbReference type="ChEBI" id="CHEBI:30616"/>
    </ligand>
</feature>
<dbReference type="GO" id="GO:0007018">
    <property type="term" value="P:microtubule-based movement"/>
    <property type="evidence" value="ECO:0007669"/>
    <property type="project" value="InterPro"/>
</dbReference>
<accession>A0AAV3R1K1</accession>
<dbReference type="Pfam" id="PF16796">
    <property type="entry name" value="Microtub_bd"/>
    <property type="match status" value="1"/>
</dbReference>